<dbReference type="Proteomes" id="UP001190700">
    <property type="component" value="Unassembled WGS sequence"/>
</dbReference>
<dbReference type="InterPro" id="IPR021836">
    <property type="entry name" value="DUF3429"/>
</dbReference>
<organism evidence="2 3">
    <name type="scientific">Cymbomonas tetramitiformis</name>
    <dbReference type="NCBI Taxonomy" id="36881"/>
    <lineage>
        <taxon>Eukaryota</taxon>
        <taxon>Viridiplantae</taxon>
        <taxon>Chlorophyta</taxon>
        <taxon>Pyramimonadophyceae</taxon>
        <taxon>Pyramimonadales</taxon>
        <taxon>Pyramimonadaceae</taxon>
        <taxon>Cymbomonas</taxon>
    </lineage>
</organism>
<comment type="caution">
    <text evidence="2">The sequence shown here is derived from an EMBL/GenBank/DDBJ whole genome shotgun (WGS) entry which is preliminary data.</text>
</comment>
<keyword evidence="1" id="KW-0472">Membrane</keyword>
<dbReference type="PANTHER" id="PTHR15887:SF1">
    <property type="entry name" value="TRANSMEMBRANE PROTEIN 69"/>
    <property type="match status" value="1"/>
</dbReference>
<feature type="transmembrane region" description="Helical" evidence="1">
    <location>
        <begin position="79"/>
        <end position="102"/>
    </location>
</feature>
<protein>
    <recommendedName>
        <fullName evidence="4">DUF3429 domain-containing protein</fullName>
    </recommendedName>
</protein>
<evidence type="ECO:0000313" key="2">
    <source>
        <dbReference type="EMBL" id="KAK3235150.1"/>
    </source>
</evidence>
<name>A0AAE0EQI8_9CHLO</name>
<dbReference type="AlphaFoldDB" id="A0AAE0EQI8"/>
<keyword evidence="1" id="KW-0812">Transmembrane</keyword>
<keyword evidence="3" id="KW-1185">Reference proteome</keyword>
<sequence length="227" mass="23755">MAFAMARRSLIKACKTTYRSHFGLAPSLSHISATPRPGSWNNLRTFAASAQEGTNSSTAATQKLSVGPSVSKLADVPPVALGLGFAGAIPFIGLTAPFAAVLPLPEIMAGNEALWQTTYGAVILSFLGGVHWGACLSGSSPTRLLWSVTPSLLAWPACMLPASSATASLALSFLMAHAVDMTYARRGLLPPWYAALRWPLTTLATCSLLTTAYTSAQGTPEETATKK</sequence>
<dbReference type="Pfam" id="PF11911">
    <property type="entry name" value="DUF3429"/>
    <property type="match status" value="1"/>
</dbReference>
<evidence type="ECO:0000313" key="3">
    <source>
        <dbReference type="Proteomes" id="UP001190700"/>
    </source>
</evidence>
<proteinExistence type="predicted"/>
<feature type="transmembrane region" description="Helical" evidence="1">
    <location>
        <begin position="114"/>
        <end position="134"/>
    </location>
</feature>
<gene>
    <name evidence="2" type="ORF">CYMTET_54634</name>
</gene>
<reference evidence="2 3" key="1">
    <citation type="journal article" date="2015" name="Genome Biol. Evol.">
        <title>Comparative Genomics of a Bacterivorous Green Alga Reveals Evolutionary Causalities and Consequences of Phago-Mixotrophic Mode of Nutrition.</title>
        <authorList>
            <person name="Burns J.A."/>
            <person name="Paasch A."/>
            <person name="Narechania A."/>
            <person name="Kim E."/>
        </authorList>
    </citation>
    <scope>NUCLEOTIDE SEQUENCE [LARGE SCALE GENOMIC DNA]</scope>
    <source>
        <strain evidence="2 3">PLY_AMNH</strain>
    </source>
</reference>
<dbReference type="EMBL" id="LGRX02035357">
    <property type="protein sequence ID" value="KAK3235150.1"/>
    <property type="molecule type" value="Genomic_DNA"/>
</dbReference>
<dbReference type="PANTHER" id="PTHR15887">
    <property type="entry name" value="TRANSMEMBRANE PROTEIN 69"/>
    <property type="match status" value="1"/>
</dbReference>
<evidence type="ECO:0000256" key="1">
    <source>
        <dbReference type="SAM" id="Phobius"/>
    </source>
</evidence>
<accession>A0AAE0EQI8</accession>
<evidence type="ECO:0008006" key="4">
    <source>
        <dbReference type="Google" id="ProtNLM"/>
    </source>
</evidence>
<keyword evidence="1" id="KW-1133">Transmembrane helix</keyword>
<feature type="transmembrane region" description="Helical" evidence="1">
    <location>
        <begin position="154"/>
        <end position="176"/>
    </location>
</feature>